<dbReference type="AlphaFoldDB" id="A0A9D6V280"/>
<accession>A0A9D6V280</accession>
<evidence type="ECO:0000313" key="2">
    <source>
        <dbReference type="Proteomes" id="UP000807825"/>
    </source>
</evidence>
<comment type="caution">
    <text evidence="1">The sequence shown here is derived from an EMBL/GenBank/DDBJ whole genome shotgun (WGS) entry which is preliminary data.</text>
</comment>
<dbReference type="Proteomes" id="UP000807825">
    <property type="component" value="Unassembled WGS sequence"/>
</dbReference>
<protein>
    <submittedName>
        <fullName evidence="1">Uncharacterized protein</fullName>
    </submittedName>
</protein>
<proteinExistence type="predicted"/>
<dbReference type="EMBL" id="JACRDE010000215">
    <property type="protein sequence ID" value="MBI5249393.1"/>
    <property type="molecule type" value="Genomic_DNA"/>
</dbReference>
<reference evidence="1" key="1">
    <citation type="submission" date="2020-07" db="EMBL/GenBank/DDBJ databases">
        <title>Huge and variable diversity of episymbiotic CPR bacteria and DPANN archaea in groundwater ecosystems.</title>
        <authorList>
            <person name="He C.Y."/>
            <person name="Keren R."/>
            <person name="Whittaker M."/>
            <person name="Farag I.F."/>
            <person name="Doudna J."/>
            <person name="Cate J.H.D."/>
            <person name="Banfield J.F."/>
        </authorList>
    </citation>
    <scope>NUCLEOTIDE SEQUENCE</scope>
    <source>
        <strain evidence="1">NC_groundwater_1664_Pr3_B-0.1um_52_9</strain>
    </source>
</reference>
<organism evidence="1 2">
    <name type="scientific">Desulfomonile tiedjei</name>
    <dbReference type="NCBI Taxonomy" id="2358"/>
    <lineage>
        <taxon>Bacteria</taxon>
        <taxon>Pseudomonadati</taxon>
        <taxon>Thermodesulfobacteriota</taxon>
        <taxon>Desulfomonilia</taxon>
        <taxon>Desulfomonilales</taxon>
        <taxon>Desulfomonilaceae</taxon>
        <taxon>Desulfomonile</taxon>
    </lineage>
</organism>
<name>A0A9D6V280_9BACT</name>
<evidence type="ECO:0000313" key="1">
    <source>
        <dbReference type="EMBL" id="MBI5249393.1"/>
    </source>
</evidence>
<gene>
    <name evidence="1" type="ORF">HY912_07855</name>
</gene>
<sequence length="132" mass="14653">MAAKGKRISESDLSAVPDGIASNDVNSVDSAFADRIRKIAQTEFTPSSALELLAQLISEVPAASKETMEQIKMLDKLLNTARAMMETRLKNEEAAAIAGKLCQLEGWMKRIAAKRMSQQSRPREIWNDRMDN</sequence>
<dbReference type="SUPFAM" id="SSF158855">
    <property type="entry name" value="Lipase chaperone-like"/>
    <property type="match status" value="1"/>
</dbReference>